<dbReference type="AlphaFoldDB" id="A0AAX2HDB6"/>
<dbReference type="PANTHER" id="PTHR10429:SF0">
    <property type="entry name" value="DNA-3-METHYLADENINE GLYCOSYLASE"/>
    <property type="match status" value="1"/>
</dbReference>
<dbReference type="CDD" id="cd00540">
    <property type="entry name" value="AAG"/>
    <property type="match status" value="1"/>
</dbReference>
<reference evidence="6 7" key="1">
    <citation type="submission" date="2017-08" db="EMBL/GenBank/DDBJ databases">
        <authorList>
            <person name="Chaillou S."/>
        </authorList>
    </citation>
    <scope>NUCLEOTIDE SEQUENCE [LARGE SCALE GENOMIC DNA]</scope>
    <source>
        <strain evidence="6 7">MFPA15A1205</strain>
    </source>
</reference>
<dbReference type="HAMAP" id="MF_00527">
    <property type="entry name" value="3MGH"/>
    <property type="match status" value="1"/>
</dbReference>
<evidence type="ECO:0000256" key="4">
    <source>
        <dbReference type="ARBA" id="ARBA00023204"/>
    </source>
</evidence>
<accession>A0AAX2HDB6</accession>
<evidence type="ECO:0000313" key="7">
    <source>
        <dbReference type="Proteomes" id="UP000219564"/>
    </source>
</evidence>
<evidence type="ECO:0000313" key="6">
    <source>
        <dbReference type="EMBL" id="SOB54623.1"/>
    </source>
</evidence>
<organism evidence="6 7">
    <name type="scientific">Pseudomonas lundensis</name>
    <dbReference type="NCBI Taxonomy" id="86185"/>
    <lineage>
        <taxon>Bacteria</taxon>
        <taxon>Pseudomonadati</taxon>
        <taxon>Pseudomonadota</taxon>
        <taxon>Gammaproteobacteria</taxon>
        <taxon>Pseudomonadales</taxon>
        <taxon>Pseudomonadaceae</taxon>
        <taxon>Pseudomonas</taxon>
    </lineage>
</organism>
<sequence length="236" mass="26588">MICALCATDVIALKMPTMLPDAFFDRDAQRVARELLGKVIRHRVNDLWLSARIIETEAYYCVDKGSHASLGYTEKRKALFLDGGHIYMYYARGGDSLNFSAHGPGNAVLIKSAYPWVDELSGPLSLALMQRNNPDTQGRPRPDHKLCAGQTLLCKALGLKVPEWDAKCFDPERLRVDDVAQQPSQVIQTTRLGIPHGRDEHLMYRFVDADYAAYCTRNPLRRGQVEGKDYVILDHP</sequence>
<dbReference type="GO" id="GO:0003677">
    <property type="term" value="F:DNA binding"/>
    <property type="evidence" value="ECO:0007669"/>
    <property type="project" value="InterPro"/>
</dbReference>
<dbReference type="Gene3D" id="3.10.300.10">
    <property type="entry name" value="Methylpurine-DNA glycosylase (MPG)"/>
    <property type="match status" value="1"/>
</dbReference>
<dbReference type="InterPro" id="IPR011034">
    <property type="entry name" value="Formyl_transferase-like_C_sf"/>
</dbReference>
<dbReference type="InterPro" id="IPR036995">
    <property type="entry name" value="MPG_sf"/>
</dbReference>
<keyword evidence="2 5" id="KW-0227">DNA damage</keyword>
<evidence type="ECO:0000256" key="1">
    <source>
        <dbReference type="ARBA" id="ARBA00009232"/>
    </source>
</evidence>
<dbReference type="GO" id="GO:0006284">
    <property type="term" value="P:base-excision repair"/>
    <property type="evidence" value="ECO:0007669"/>
    <property type="project" value="InterPro"/>
</dbReference>
<comment type="similarity">
    <text evidence="1 5">Belongs to the DNA glycosylase MPG family.</text>
</comment>
<evidence type="ECO:0000256" key="5">
    <source>
        <dbReference type="HAMAP-Rule" id="MF_00527"/>
    </source>
</evidence>
<keyword evidence="4 5" id="KW-0234">DNA repair</keyword>
<keyword evidence="3 5" id="KW-0378">Hydrolase</keyword>
<dbReference type="NCBIfam" id="NF002005">
    <property type="entry name" value="PRK00802.1-5"/>
    <property type="match status" value="1"/>
</dbReference>
<dbReference type="PANTHER" id="PTHR10429">
    <property type="entry name" value="DNA-3-METHYLADENINE GLYCOSYLASE"/>
    <property type="match status" value="1"/>
</dbReference>
<dbReference type="Proteomes" id="UP000219564">
    <property type="component" value="Unassembled WGS sequence"/>
</dbReference>
<dbReference type="Pfam" id="PF02245">
    <property type="entry name" value="Pur_DNA_glyco"/>
    <property type="match status" value="1"/>
</dbReference>
<evidence type="ECO:0000256" key="3">
    <source>
        <dbReference type="ARBA" id="ARBA00022801"/>
    </source>
</evidence>
<gene>
    <name evidence="6" type="ORF">PLUA15_530049</name>
</gene>
<protein>
    <recommendedName>
        <fullName evidence="5">Putative 3-methyladenine DNA glycosylase</fullName>
        <ecNumber evidence="5">3.2.2.-</ecNumber>
    </recommendedName>
</protein>
<dbReference type="SUPFAM" id="SSF50486">
    <property type="entry name" value="FMT C-terminal domain-like"/>
    <property type="match status" value="1"/>
</dbReference>
<dbReference type="EC" id="3.2.2.-" evidence="5"/>
<dbReference type="GO" id="GO:0003905">
    <property type="term" value="F:alkylbase DNA N-glycosylase activity"/>
    <property type="evidence" value="ECO:0007669"/>
    <property type="project" value="InterPro"/>
</dbReference>
<name>A0AAX2HDB6_9PSED</name>
<proteinExistence type="inferred from homology"/>
<dbReference type="EMBL" id="OBKZ01000049">
    <property type="protein sequence ID" value="SOB54623.1"/>
    <property type="molecule type" value="Genomic_DNA"/>
</dbReference>
<keyword evidence="6" id="KW-0326">Glycosidase</keyword>
<comment type="caution">
    <text evidence="6">The sequence shown here is derived from an EMBL/GenBank/DDBJ whole genome shotgun (WGS) entry which is preliminary data.</text>
</comment>
<dbReference type="InterPro" id="IPR003180">
    <property type="entry name" value="MPG"/>
</dbReference>
<evidence type="ECO:0000256" key="2">
    <source>
        <dbReference type="ARBA" id="ARBA00022763"/>
    </source>
</evidence>